<protein>
    <submittedName>
        <fullName evidence="1">Uncharacterized protein</fullName>
    </submittedName>
</protein>
<keyword evidence="2" id="KW-1185">Reference proteome</keyword>
<reference evidence="1 2" key="1">
    <citation type="submission" date="2019-03" db="EMBL/GenBank/DDBJ databases">
        <title>The complete genome sequence of Swingsia_sp. F3b2 LMG30590(T).</title>
        <authorList>
            <person name="Chua K.-O."/>
            <person name="Chan K.-G."/>
            <person name="See-Too W.-S."/>
        </authorList>
    </citation>
    <scope>NUCLEOTIDE SEQUENCE [LARGE SCALE GENOMIC DNA]</scope>
    <source>
        <strain evidence="1 2">F3b2</strain>
    </source>
</reference>
<dbReference type="Proteomes" id="UP000318709">
    <property type="component" value="Chromosome"/>
</dbReference>
<organism evidence="1 2">
    <name type="scientific">Formicincola oecophyllae</name>
    <dbReference type="NCBI Taxonomy" id="2558361"/>
    <lineage>
        <taxon>Bacteria</taxon>
        <taxon>Pseudomonadati</taxon>
        <taxon>Pseudomonadota</taxon>
        <taxon>Alphaproteobacteria</taxon>
        <taxon>Acetobacterales</taxon>
        <taxon>Acetobacteraceae</taxon>
        <taxon>Formicincola</taxon>
    </lineage>
</organism>
<name>A0A4Y6U9M8_9PROT</name>
<dbReference type="RefSeq" id="WP_141442920.1">
    <property type="nucleotide sequence ID" value="NZ_CP038231.1"/>
</dbReference>
<evidence type="ECO:0000313" key="2">
    <source>
        <dbReference type="Proteomes" id="UP000318709"/>
    </source>
</evidence>
<dbReference type="Gene3D" id="3.40.50.720">
    <property type="entry name" value="NAD(P)-binding Rossmann-like Domain"/>
    <property type="match status" value="1"/>
</dbReference>
<dbReference type="KEGG" id="swf:E3E12_02510"/>
<evidence type="ECO:0000313" key="1">
    <source>
        <dbReference type="EMBL" id="QDH13258.1"/>
    </source>
</evidence>
<dbReference type="EMBL" id="CP038231">
    <property type="protein sequence ID" value="QDH13258.1"/>
    <property type="molecule type" value="Genomic_DNA"/>
</dbReference>
<dbReference type="Gene3D" id="3.90.180.10">
    <property type="entry name" value="Medium-chain alcohol dehydrogenases, catalytic domain"/>
    <property type="match status" value="1"/>
</dbReference>
<dbReference type="OrthoDB" id="9773078at2"/>
<accession>A0A4Y6U9M8</accession>
<gene>
    <name evidence="1" type="ORF">E3E12_02510</name>
</gene>
<sequence length="96" mass="10765">MRTDVCQNINGDVVQHMDCGAYSFNLERVGQLQNSASGWGRWQGDYLFDPYADFNLPKSPDRRQVLTNIPNLTLLSDILPTAFHGFASPNGRPSLH</sequence>
<proteinExistence type="predicted"/>
<dbReference type="AlphaFoldDB" id="A0A4Y6U9M8"/>